<organism evidence="1">
    <name type="scientific">viral metagenome</name>
    <dbReference type="NCBI Taxonomy" id="1070528"/>
    <lineage>
        <taxon>unclassified sequences</taxon>
        <taxon>metagenomes</taxon>
        <taxon>organismal metagenomes</taxon>
    </lineage>
</organism>
<evidence type="ECO:0000313" key="1">
    <source>
        <dbReference type="EMBL" id="QHT02454.1"/>
    </source>
</evidence>
<dbReference type="AlphaFoldDB" id="A0A6C0CFR2"/>
<sequence length="281" mass="32722">MYVQMKTRPIPKPVKRTPNLQHKIKDVLLDCFEHNAFSTFPYIVDGFTSKQAINKTNSGNCISLSMFIKEQLMKRYGVSSHLVPATVPSYIYKEGYLDVCHVSLVIPANASSYYLIDPAFYFLEPVLIHMKQPSQPVRSMNIYDNKVDIVHPKLKSYDTRKILNDYQSFPKDTKFCQCHYNDKSDDTWNYYLREIVNPDQAISKFFITIRNEPFFVSTKLDEENKCMKDLIIRTHRGEDVSIKLNDETVYDGPVYSIPGDKKQMVEELLHSRGFDPELLTF</sequence>
<dbReference type="EMBL" id="MN739395">
    <property type="protein sequence ID" value="QHT02454.1"/>
    <property type="molecule type" value="Genomic_DNA"/>
</dbReference>
<proteinExistence type="predicted"/>
<accession>A0A6C0CFR2</accession>
<name>A0A6C0CFR2_9ZZZZ</name>
<protein>
    <submittedName>
        <fullName evidence="1">Uncharacterized protein</fullName>
    </submittedName>
</protein>
<reference evidence="1" key="1">
    <citation type="journal article" date="2020" name="Nature">
        <title>Giant virus diversity and host interactions through global metagenomics.</title>
        <authorList>
            <person name="Schulz F."/>
            <person name="Roux S."/>
            <person name="Paez-Espino D."/>
            <person name="Jungbluth S."/>
            <person name="Walsh D.A."/>
            <person name="Denef V.J."/>
            <person name="McMahon K.D."/>
            <person name="Konstantinidis K.T."/>
            <person name="Eloe-Fadrosh E.A."/>
            <person name="Kyrpides N.C."/>
            <person name="Woyke T."/>
        </authorList>
    </citation>
    <scope>NUCLEOTIDE SEQUENCE</scope>
    <source>
        <strain evidence="1">GVMAG-M-3300020595-32</strain>
    </source>
</reference>